<accession>A0A1T4YAV9</accession>
<dbReference type="RefSeq" id="WP_078714810.1">
    <property type="nucleotide sequence ID" value="NZ_FUYG01000007.1"/>
</dbReference>
<protein>
    <recommendedName>
        <fullName evidence="4">HEAT repeat-containing protein</fullName>
    </recommendedName>
</protein>
<evidence type="ECO:0008006" key="4">
    <source>
        <dbReference type="Google" id="ProtNLM"/>
    </source>
</evidence>
<evidence type="ECO:0000256" key="1">
    <source>
        <dbReference type="SAM" id="MobiDB-lite"/>
    </source>
</evidence>
<proteinExistence type="predicted"/>
<dbReference type="SUPFAM" id="SSF48371">
    <property type="entry name" value="ARM repeat"/>
    <property type="match status" value="1"/>
</dbReference>
<name>A0A1T4YAV9_9MICO</name>
<evidence type="ECO:0000313" key="3">
    <source>
        <dbReference type="Proteomes" id="UP000189735"/>
    </source>
</evidence>
<dbReference type="Gene3D" id="1.25.10.10">
    <property type="entry name" value="Leucine-rich Repeat Variant"/>
    <property type="match status" value="1"/>
</dbReference>
<feature type="region of interest" description="Disordered" evidence="1">
    <location>
        <begin position="211"/>
        <end position="231"/>
    </location>
</feature>
<gene>
    <name evidence="2" type="ORF">SAMN06295879_2632</name>
</gene>
<dbReference type="Proteomes" id="UP000189735">
    <property type="component" value="Unassembled WGS sequence"/>
</dbReference>
<evidence type="ECO:0000313" key="2">
    <source>
        <dbReference type="EMBL" id="SKA98944.1"/>
    </source>
</evidence>
<dbReference type="InterPro" id="IPR016024">
    <property type="entry name" value="ARM-type_fold"/>
</dbReference>
<dbReference type="AlphaFoldDB" id="A0A1T4YAV9"/>
<dbReference type="InterPro" id="IPR011989">
    <property type="entry name" value="ARM-like"/>
</dbReference>
<dbReference type="EMBL" id="FUYG01000007">
    <property type="protein sequence ID" value="SKA98944.1"/>
    <property type="molecule type" value="Genomic_DNA"/>
</dbReference>
<reference evidence="3" key="1">
    <citation type="submission" date="2017-02" db="EMBL/GenBank/DDBJ databases">
        <authorList>
            <person name="Varghese N."/>
            <person name="Submissions S."/>
        </authorList>
    </citation>
    <scope>NUCLEOTIDE SEQUENCE [LARGE SCALE GENOMIC DNA]</scope>
    <source>
        <strain evidence="3">VKM Ac-2052</strain>
    </source>
</reference>
<sequence>MNTRPDEALRSALNSANASARLQAALSAGTYPRGDYVDVLVERCAVEADFFVRDMLTWALTRHPADLTVPRLTGETTSAVPQARSQAFHSLSKVGDPRGWAAVTEAAIQDADESVARAAWRAGVILVPVGQEREVATMLSTQLGRGDRDVQLSLARALAELGDDAVPALRAARIHPSAVVRGHALAIERLIEDPDEYFDEAIFEAMRIVARPDESENSPDPTRAPDVAGTE</sequence>
<organism evidence="2 3">
    <name type="scientific">Agreia bicolorata</name>
    <dbReference type="NCBI Taxonomy" id="110935"/>
    <lineage>
        <taxon>Bacteria</taxon>
        <taxon>Bacillati</taxon>
        <taxon>Actinomycetota</taxon>
        <taxon>Actinomycetes</taxon>
        <taxon>Micrococcales</taxon>
        <taxon>Microbacteriaceae</taxon>
        <taxon>Agreia</taxon>
    </lineage>
</organism>